<dbReference type="EMBL" id="SLWF01000033">
    <property type="protein sequence ID" value="TCN79501.1"/>
    <property type="molecule type" value="Genomic_DNA"/>
</dbReference>
<keyword evidence="8" id="KW-0131">Cell cycle</keyword>
<dbReference type="RefSeq" id="WP_133040190.1">
    <property type="nucleotide sequence ID" value="NZ_SLWF01000033.1"/>
</dbReference>
<evidence type="ECO:0000256" key="2">
    <source>
        <dbReference type="ARBA" id="ARBA00010074"/>
    </source>
</evidence>
<dbReference type="Pfam" id="PF05164">
    <property type="entry name" value="ZapA"/>
    <property type="match status" value="1"/>
</dbReference>
<evidence type="ECO:0000256" key="7">
    <source>
        <dbReference type="ARBA" id="ARBA00023210"/>
    </source>
</evidence>
<comment type="caution">
    <text evidence="13">The sequence shown here is derived from an EMBL/GenBank/DDBJ whole genome shotgun (WGS) entry which is preliminary data.</text>
</comment>
<evidence type="ECO:0000313" key="13">
    <source>
        <dbReference type="EMBL" id="TCN79501.1"/>
    </source>
</evidence>
<keyword evidence="14" id="KW-1185">Reference proteome</keyword>
<dbReference type="OrthoDB" id="5772359at2"/>
<comment type="similarity">
    <text evidence="2">Belongs to the ZapA family. Type 1 subfamily.</text>
</comment>
<dbReference type="InterPro" id="IPR007838">
    <property type="entry name" value="Cell_div_ZapA-like"/>
</dbReference>
<evidence type="ECO:0000256" key="11">
    <source>
        <dbReference type="ARBA" id="ARBA00033158"/>
    </source>
</evidence>
<comment type="subunit">
    <text evidence="10">Homodimer. Interacts with FtsZ.</text>
</comment>
<organism evidence="13 14">
    <name type="scientific">Shewanella fodinae</name>
    <dbReference type="NCBI Taxonomy" id="552357"/>
    <lineage>
        <taxon>Bacteria</taxon>
        <taxon>Pseudomonadati</taxon>
        <taxon>Pseudomonadota</taxon>
        <taxon>Gammaproteobacteria</taxon>
        <taxon>Alteromonadales</taxon>
        <taxon>Shewanellaceae</taxon>
        <taxon>Shewanella</taxon>
    </lineage>
</organism>
<reference evidence="13 14" key="1">
    <citation type="submission" date="2019-03" db="EMBL/GenBank/DDBJ databases">
        <title>Freshwater and sediment microbial communities from various areas in North America, analyzing microbe dynamics in response to fracking.</title>
        <authorList>
            <person name="Lamendella R."/>
        </authorList>
    </citation>
    <scope>NUCLEOTIDE SEQUENCE [LARGE SCALE GENOMIC DNA]</scope>
    <source>
        <strain evidence="13 14">74A</strain>
    </source>
</reference>
<dbReference type="PANTHER" id="PTHR34981">
    <property type="entry name" value="CELL DIVISION PROTEIN ZAPA"/>
    <property type="match status" value="1"/>
</dbReference>
<dbReference type="GO" id="GO:0030428">
    <property type="term" value="C:cell septum"/>
    <property type="evidence" value="ECO:0007669"/>
    <property type="project" value="TreeGrafter"/>
</dbReference>
<dbReference type="PANTHER" id="PTHR34981:SF1">
    <property type="entry name" value="CELL DIVISION PROTEIN ZAPA"/>
    <property type="match status" value="1"/>
</dbReference>
<keyword evidence="7" id="KW-0717">Septation</keyword>
<evidence type="ECO:0000256" key="5">
    <source>
        <dbReference type="ARBA" id="ARBA00022618"/>
    </source>
</evidence>
<dbReference type="Gene3D" id="1.20.5.50">
    <property type="match status" value="1"/>
</dbReference>
<evidence type="ECO:0000256" key="1">
    <source>
        <dbReference type="ARBA" id="ARBA00004496"/>
    </source>
</evidence>
<dbReference type="GO" id="GO:0000921">
    <property type="term" value="P:septin ring assembly"/>
    <property type="evidence" value="ECO:0007669"/>
    <property type="project" value="TreeGrafter"/>
</dbReference>
<evidence type="ECO:0000256" key="4">
    <source>
        <dbReference type="ARBA" id="ARBA00022490"/>
    </source>
</evidence>
<evidence type="ECO:0000256" key="10">
    <source>
        <dbReference type="ARBA" id="ARBA00026068"/>
    </source>
</evidence>
<dbReference type="InterPro" id="IPR036192">
    <property type="entry name" value="Cell_div_ZapA-like_sf"/>
</dbReference>
<sequence>MSNCAVDISLMGRTYSIACPKGQEQALQSVARQLEQQLEQIKVRTPTLSREDMVLMAALNIGHDLYVEQRKNQDYMQQMDERIRLLQHTLEQALVERSRRED</sequence>
<comment type="subcellular location">
    <subcellularLocation>
        <location evidence="1">Cytoplasm</location>
    </subcellularLocation>
</comment>
<keyword evidence="5 13" id="KW-0132">Cell division</keyword>
<dbReference type="Gene3D" id="3.30.160.880">
    <property type="entry name" value="Cell division protein ZapA protomer, N-terminal domain"/>
    <property type="match status" value="1"/>
</dbReference>
<dbReference type="Proteomes" id="UP000294832">
    <property type="component" value="Unassembled WGS sequence"/>
</dbReference>
<evidence type="ECO:0000256" key="12">
    <source>
        <dbReference type="SAM" id="Coils"/>
    </source>
</evidence>
<evidence type="ECO:0000256" key="6">
    <source>
        <dbReference type="ARBA" id="ARBA00023054"/>
    </source>
</evidence>
<protein>
    <recommendedName>
        <fullName evidence="3">Cell division protein ZapA</fullName>
    </recommendedName>
    <alternativeName>
        <fullName evidence="11">Z ring-associated protein ZapA</fullName>
    </alternativeName>
</protein>
<evidence type="ECO:0000256" key="3">
    <source>
        <dbReference type="ARBA" id="ARBA00015195"/>
    </source>
</evidence>
<dbReference type="NCBIfam" id="NF008209">
    <property type="entry name" value="PRK10972.1"/>
    <property type="match status" value="1"/>
</dbReference>
<dbReference type="GO" id="GO:0032153">
    <property type="term" value="C:cell division site"/>
    <property type="evidence" value="ECO:0007669"/>
    <property type="project" value="TreeGrafter"/>
</dbReference>
<feature type="coiled-coil region" evidence="12">
    <location>
        <begin position="24"/>
        <end position="51"/>
    </location>
</feature>
<dbReference type="GO" id="GO:0005829">
    <property type="term" value="C:cytosol"/>
    <property type="evidence" value="ECO:0007669"/>
    <property type="project" value="TreeGrafter"/>
</dbReference>
<evidence type="ECO:0000256" key="8">
    <source>
        <dbReference type="ARBA" id="ARBA00023306"/>
    </source>
</evidence>
<dbReference type="SUPFAM" id="SSF102829">
    <property type="entry name" value="Cell division protein ZapA-like"/>
    <property type="match status" value="1"/>
</dbReference>
<dbReference type="GO" id="GO:0000917">
    <property type="term" value="P:division septum assembly"/>
    <property type="evidence" value="ECO:0007669"/>
    <property type="project" value="UniProtKB-KW"/>
</dbReference>
<evidence type="ECO:0000313" key="14">
    <source>
        <dbReference type="Proteomes" id="UP000294832"/>
    </source>
</evidence>
<dbReference type="GO" id="GO:0043093">
    <property type="term" value="P:FtsZ-dependent cytokinesis"/>
    <property type="evidence" value="ECO:0007669"/>
    <property type="project" value="TreeGrafter"/>
</dbReference>
<proteinExistence type="inferred from homology"/>
<dbReference type="AlphaFoldDB" id="A0A4R2F4J1"/>
<gene>
    <name evidence="13" type="ORF">EDC91_1337</name>
</gene>
<keyword evidence="6 12" id="KW-0175">Coiled coil</keyword>
<name>A0A4R2F4J1_9GAMM</name>
<evidence type="ECO:0000256" key="9">
    <source>
        <dbReference type="ARBA" id="ARBA00024910"/>
    </source>
</evidence>
<comment type="function">
    <text evidence="9">Activator of cell division through the inhibition of FtsZ GTPase activity, therefore promoting FtsZ assembly into bundles of protofilaments necessary for the formation of the division Z ring. It is recruited early at mid-cell but it is not essential for cell division.</text>
</comment>
<dbReference type="InterPro" id="IPR042233">
    <property type="entry name" value="Cell_div_ZapA_N"/>
</dbReference>
<accession>A0A4R2F4J1</accession>
<keyword evidence="4" id="KW-0963">Cytoplasm</keyword>